<keyword evidence="3" id="KW-1185">Reference proteome</keyword>
<keyword evidence="1" id="KW-0732">Signal</keyword>
<accession>A0A0B1SVP6</accession>
<feature type="signal peptide" evidence="1">
    <location>
        <begin position="1"/>
        <end position="15"/>
    </location>
</feature>
<evidence type="ECO:0000313" key="2">
    <source>
        <dbReference type="EMBL" id="KHJ89029.1"/>
    </source>
</evidence>
<evidence type="ECO:0000313" key="3">
    <source>
        <dbReference type="Proteomes" id="UP000053660"/>
    </source>
</evidence>
<organism evidence="2 3">
    <name type="scientific">Oesophagostomum dentatum</name>
    <name type="common">Nodular worm</name>
    <dbReference type="NCBI Taxonomy" id="61180"/>
    <lineage>
        <taxon>Eukaryota</taxon>
        <taxon>Metazoa</taxon>
        <taxon>Ecdysozoa</taxon>
        <taxon>Nematoda</taxon>
        <taxon>Chromadorea</taxon>
        <taxon>Rhabditida</taxon>
        <taxon>Rhabditina</taxon>
        <taxon>Rhabditomorpha</taxon>
        <taxon>Strongyloidea</taxon>
        <taxon>Strongylidae</taxon>
        <taxon>Oesophagostomum</taxon>
    </lineage>
</organism>
<name>A0A0B1SVP6_OESDE</name>
<reference evidence="2 3" key="1">
    <citation type="submission" date="2014-03" db="EMBL/GenBank/DDBJ databases">
        <title>Draft genome of the hookworm Oesophagostomum dentatum.</title>
        <authorList>
            <person name="Mitreva M."/>
        </authorList>
    </citation>
    <scope>NUCLEOTIDE SEQUENCE [LARGE SCALE GENOMIC DNA]</scope>
    <source>
        <strain evidence="2 3">OD-Hann</strain>
    </source>
</reference>
<dbReference type="EMBL" id="KN554839">
    <property type="protein sequence ID" value="KHJ89029.1"/>
    <property type="molecule type" value="Genomic_DNA"/>
</dbReference>
<feature type="chain" id="PRO_5012023045" evidence="1">
    <location>
        <begin position="16"/>
        <end position="104"/>
    </location>
</feature>
<proteinExistence type="predicted"/>
<dbReference type="OrthoDB" id="5783451at2759"/>
<dbReference type="AlphaFoldDB" id="A0A0B1SVP6"/>
<evidence type="ECO:0000256" key="1">
    <source>
        <dbReference type="SAM" id="SignalP"/>
    </source>
</evidence>
<sequence length="104" mass="11377">MLAFALCAIVGATFAQRQFTACDPVQLARCQAAFNDELKIDPSLGLQSYQYLRAAIENVIGVDKAEGLANTCVAFKYYKTCFDNRNDYANCANNPLGLLIDQNG</sequence>
<dbReference type="Proteomes" id="UP000053660">
    <property type="component" value="Unassembled WGS sequence"/>
</dbReference>
<protein>
    <submittedName>
        <fullName evidence="2">Uncharacterized protein</fullName>
    </submittedName>
</protein>
<gene>
    <name evidence="2" type="ORF">OESDEN_11160</name>
</gene>